<name>A0A4D9CVK9_9STRA</name>
<organism evidence="2 3">
    <name type="scientific">Nannochloropsis salina CCMP1776</name>
    <dbReference type="NCBI Taxonomy" id="1027361"/>
    <lineage>
        <taxon>Eukaryota</taxon>
        <taxon>Sar</taxon>
        <taxon>Stramenopiles</taxon>
        <taxon>Ochrophyta</taxon>
        <taxon>Eustigmatophyceae</taxon>
        <taxon>Eustigmatales</taxon>
        <taxon>Monodopsidaceae</taxon>
        <taxon>Microchloropsis</taxon>
        <taxon>Microchloropsis salina</taxon>
    </lineage>
</organism>
<keyword evidence="3" id="KW-1185">Reference proteome</keyword>
<evidence type="ECO:0000313" key="2">
    <source>
        <dbReference type="EMBL" id="TFJ82127.1"/>
    </source>
</evidence>
<evidence type="ECO:0000313" key="3">
    <source>
        <dbReference type="Proteomes" id="UP000355283"/>
    </source>
</evidence>
<feature type="region of interest" description="Disordered" evidence="1">
    <location>
        <begin position="26"/>
        <end position="55"/>
    </location>
</feature>
<dbReference type="AlphaFoldDB" id="A0A4D9CVK9"/>
<dbReference type="Proteomes" id="UP000355283">
    <property type="component" value="Unassembled WGS sequence"/>
</dbReference>
<sequence length="148" mass="15904">MIKNRNVGYGSGNCLASSPTAALVTSSKGSQASSVSSSSSSSSSQSSKTIRTVQQPDIDPCYKQKVLRTIFDGLAEREMSPWETPSARQAWALAFHFLAVEEDVAKEVLQEGYETSRSPGDTAICIVNAVAGPRERKKEGQRRACTIS</sequence>
<dbReference type="EMBL" id="SDOX01000119">
    <property type="protein sequence ID" value="TFJ82127.1"/>
    <property type="molecule type" value="Genomic_DNA"/>
</dbReference>
<feature type="compositionally biased region" description="Low complexity" evidence="1">
    <location>
        <begin position="26"/>
        <end position="47"/>
    </location>
</feature>
<protein>
    <submittedName>
        <fullName evidence="2">Uncharacterized protein</fullName>
    </submittedName>
</protein>
<gene>
    <name evidence="2" type="ORF">NSK_006456</name>
</gene>
<accession>A0A4D9CVK9</accession>
<proteinExistence type="predicted"/>
<comment type="caution">
    <text evidence="2">The sequence shown here is derived from an EMBL/GenBank/DDBJ whole genome shotgun (WGS) entry which is preliminary data.</text>
</comment>
<evidence type="ECO:0000256" key="1">
    <source>
        <dbReference type="SAM" id="MobiDB-lite"/>
    </source>
</evidence>
<reference evidence="2 3" key="1">
    <citation type="submission" date="2019-01" db="EMBL/GenBank/DDBJ databases">
        <title>Nuclear Genome Assembly of the Microalgal Biofuel strain Nannochloropsis salina CCMP1776.</title>
        <authorList>
            <person name="Hovde B."/>
        </authorList>
    </citation>
    <scope>NUCLEOTIDE SEQUENCE [LARGE SCALE GENOMIC DNA]</scope>
    <source>
        <strain evidence="2 3">CCMP1776</strain>
    </source>
</reference>